<dbReference type="InterPro" id="IPR008920">
    <property type="entry name" value="TF_FadR/GntR_C"/>
</dbReference>
<dbReference type="Pfam" id="PF00392">
    <property type="entry name" value="GntR"/>
    <property type="match status" value="1"/>
</dbReference>
<dbReference type="SUPFAM" id="SSF48008">
    <property type="entry name" value="GntR ligand-binding domain-like"/>
    <property type="match status" value="1"/>
</dbReference>
<dbReference type="Gene3D" id="1.10.10.10">
    <property type="entry name" value="Winged helix-like DNA-binding domain superfamily/Winged helix DNA-binding domain"/>
    <property type="match status" value="1"/>
</dbReference>
<feature type="domain" description="HTH gntR-type" evidence="4">
    <location>
        <begin position="7"/>
        <end position="74"/>
    </location>
</feature>
<name>A0A2S0VP85_9ALTE</name>
<keyword evidence="1" id="KW-0805">Transcription regulation</keyword>
<dbReference type="PANTHER" id="PTHR43537">
    <property type="entry name" value="TRANSCRIPTIONAL REGULATOR, GNTR FAMILY"/>
    <property type="match status" value="1"/>
</dbReference>
<dbReference type="Gene3D" id="1.20.120.530">
    <property type="entry name" value="GntR ligand-binding domain-like"/>
    <property type="match status" value="1"/>
</dbReference>
<dbReference type="OrthoDB" id="9799812at2"/>
<evidence type="ECO:0000313" key="5">
    <source>
        <dbReference type="EMBL" id="AWB66002.1"/>
    </source>
</evidence>
<evidence type="ECO:0000259" key="4">
    <source>
        <dbReference type="PROSITE" id="PS50949"/>
    </source>
</evidence>
<accession>A0A2S0VP85</accession>
<evidence type="ECO:0000256" key="2">
    <source>
        <dbReference type="ARBA" id="ARBA00023125"/>
    </source>
</evidence>
<keyword evidence="6" id="KW-1185">Reference proteome</keyword>
<dbReference type="GO" id="GO:0003677">
    <property type="term" value="F:DNA binding"/>
    <property type="evidence" value="ECO:0007669"/>
    <property type="project" value="UniProtKB-KW"/>
</dbReference>
<evidence type="ECO:0000256" key="3">
    <source>
        <dbReference type="ARBA" id="ARBA00023163"/>
    </source>
</evidence>
<dbReference type="KEGG" id="cate:C2869_05920"/>
<dbReference type="EMBL" id="CP026604">
    <property type="protein sequence ID" value="AWB66002.1"/>
    <property type="molecule type" value="Genomic_DNA"/>
</dbReference>
<reference evidence="5 6" key="1">
    <citation type="submission" date="2018-01" db="EMBL/GenBank/DDBJ databases">
        <title>Genome sequence of a Cantenovulum-like bacteria.</title>
        <authorList>
            <person name="Tan W.R."/>
            <person name="Lau N.-S."/>
            <person name="Go F."/>
            <person name="Amirul A.-A.A."/>
        </authorList>
    </citation>
    <scope>NUCLEOTIDE SEQUENCE [LARGE SCALE GENOMIC DNA]</scope>
    <source>
        <strain evidence="5 6">CCB-QB4</strain>
    </source>
</reference>
<protein>
    <submittedName>
        <fullName evidence="5">GntR family transcriptional regulator</fullName>
    </submittedName>
</protein>
<organism evidence="5 6">
    <name type="scientific">Saccharobesus litoralis</name>
    <dbReference type="NCBI Taxonomy" id="2172099"/>
    <lineage>
        <taxon>Bacteria</taxon>
        <taxon>Pseudomonadati</taxon>
        <taxon>Pseudomonadota</taxon>
        <taxon>Gammaproteobacteria</taxon>
        <taxon>Alteromonadales</taxon>
        <taxon>Alteromonadaceae</taxon>
        <taxon>Saccharobesus</taxon>
    </lineage>
</organism>
<dbReference type="AlphaFoldDB" id="A0A2S0VP85"/>
<evidence type="ECO:0000313" key="6">
    <source>
        <dbReference type="Proteomes" id="UP000244441"/>
    </source>
</evidence>
<dbReference type="Pfam" id="PF07729">
    <property type="entry name" value="FCD"/>
    <property type="match status" value="1"/>
</dbReference>
<dbReference type="SMART" id="SM00345">
    <property type="entry name" value="HTH_GNTR"/>
    <property type="match status" value="1"/>
</dbReference>
<proteinExistence type="predicted"/>
<dbReference type="PROSITE" id="PS50949">
    <property type="entry name" value="HTH_GNTR"/>
    <property type="match status" value="1"/>
</dbReference>
<evidence type="ECO:0000256" key="1">
    <source>
        <dbReference type="ARBA" id="ARBA00023015"/>
    </source>
</evidence>
<dbReference type="SUPFAM" id="SSF46785">
    <property type="entry name" value="Winged helix' DNA-binding domain"/>
    <property type="match status" value="1"/>
</dbReference>
<dbReference type="Proteomes" id="UP000244441">
    <property type="component" value="Chromosome"/>
</dbReference>
<dbReference type="InterPro" id="IPR011711">
    <property type="entry name" value="GntR_C"/>
</dbReference>
<dbReference type="RefSeq" id="WP_108602074.1">
    <property type="nucleotide sequence ID" value="NZ_CP026604.1"/>
</dbReference>
<dbReference type="GO" id="GO:0003700">
    <property type="term" value="F:DNA-binding transcription factor activity"/>
    <property type="evidence" value="ECO:0007669"/>
    <property type="project" value="InterPro"/>
</dbReference>
<dbReference type="InterPro" id="IPR036390">
    <property type="entry name" value="WH_DNA-bd_sf"/>
</dbReference>
<keyword evidence="2" id="KW-0238">DNA-binding</keyword>
<gene>
    <name evidence="5" type="ORF">C2869_05920</name>
</gene>
<dbReference type="PANTHER" id="PTHR43537:SF45">
    <property type="entry name" value="GNTR FAMILY REGULATORY PROTEIN"/>
    <property type="match status" value="1"/>
</dbReference>
<sequence>MNAPLAITTHHKIAKVIRTEIISGLIKPGTEIDEQQLAKKFGVSSAPVRDAIFQLNIEGVIECKKNTPPTVAPLISEDLRQLLLTLMQKIEIQAISSQINKARQADIDSLSIIFGCIKLHYKHNQLVDTAEAMIDFHKYLVDMEGGDELVNVWHPIVMRLVMNTDYTNINPEHFDYYKAIIEALTNQDELAALKALPKSLGFLS</sequence>
<dbReference type="InterPro" id="IPR000524">
    <property type="entry name" value="Tscrpt_reg_HTH_GntR"/>
</dbReference>
<keyword evidence="3" id="KW-0804">Transcription</keyword>
<dbReference type="InterPro" id="IPR036388">
    <property type="entry name" value="WH-like_DNA-bd_sf"/>
</dbReference>